<keyword evidence="1" id="KW-0732">Signal</keyword>
<accession>A0ABV2UIT5</accession>
<dbReference type="RefSeq" id="WP_356502611.1">
    <property type="nucleotide sequence ID" value="NZ_JBEXEF010000097.1"/>
</dbReference>
<evidence type="ECO:0000256" key="1">
    <source>
        <dbReference type="SAM" id="SignalP"/>
    </source>
</evidence>
<feature type="chain" id="PRO_5045178546" description="Outer membrane repeat protein" evidence="1">
    <location>
        <begin position="37"/>
        <end position="316"/>
    </location>
</feature>
<dbReference type="PROSITE" id="PS51318">
    <property type="entry name" value="TAT"/>
    <property type="match status" value="1"/>
</dbReference>
<feature type="signal peptide" evidence="1">
    <location>
        <begin position="1"/>
        <end position="36"/>
    </location>
</feature>
<dbReference type="SUPFAM" id="SSF51126">
    <property type="entry name" value="Pectin lyase-like"/>
    <property type="match status" value="1"/>
</dbReference>
<proteinExistence type="predicted"/>
<organism evidence="2 3">
    <name type="scientific">Streptomyces sp. 900116325</name>
    <dbReference type="NCBI Taxonomy" id="3154295"/>
    <lineage>
        <taxon>Bacteria</taxon>
        <taxon>Bacillati</taxon>
        <taxon>Actinomycetota</taxon>
        <taxon>Actinomycetes</taxon>
        <taxon>Kitasatosporales</taxon>
        <taxon>Streptomycetaceae</taxon>
        <taxon>Streptomyces</taxon>
    </lineage>
</organism>
<reference evidence="2 3" key="1">
    <citation type="submission" date="2024-06" db="EMBL/GenBank/DDBJ databases">
        <title>The Natural Products Discovery Center: Release of the First 8490 Sequenced Strains for Exploring Actinobacteria Biosynthetic Diversity.</title>
        <authorList>
            <person name="Kalkreuter E."/>
            <person name="Kautsar S.A."/>
            <person name="Yang D."/>
            <person name="Bader C.D."/>
            <person name="Teijaro C.N."/>
            <person name="Fluegel L."/>
            <person name="Davis C.M."/>
            <person name="Simpson J.R."/>
            <person name="Lauterbach L."/>
            <person name="Steele A.D."/>
            <person name="Gui C."/>
            <person name="Meng S."/>
            <person name="Li G."/>
            <person name="Viehrig K."/>
            <person name="Ye F."/>
            <person name="Su P."/>
            <person name="Kiefer A.F."/>
            <person name="Nichols A."/>
            <person name="Cepeda A.J."/>
            <person name="Yan W."/>
            <person name="Fan B."/>
            <person name="Jiang Y."/>
            <person name="Adhikari A."/>
            <person name="Zheng C.-J."/>
            <person name="Schuster L."/>
            <person name="Cowan T.M."/>
            <person name="Smanski M.J."/>
            <person name="Chevrette M.G."/>
            <person name="De Carvalho L.P.S."/>
            <person name="Shen B."/>
        </authorList>
    </citation>
    <scope>NUCLEOTIDE SEQUENCE [LARGE SCALE GENOMIC DNA]</scope>
    <source>
        <strain evidence="2 3">NPDC005137</strain>
    </source>
</reference>
<sequence length="316" mass="30591">MLIEVGRTLRRRWVPQATAAVAVGAAGLTGVVPAAAAQEAVVSCNADPNALQPAITAASPGDTLLVRGTCSGPFTIGKDLTLTGVGQAVLDGNQAGSTVTVGSGARVQLDSLILTHGSATSVGGGVDNQGTLTLSRSAVRGNTAPSGAGGGIHNQGMLTVIGSTVADNYSLGAGGGINNNGYLTVRDSDVSGNSGDNGGGIFNYQAGQTVTVIRSAVHHNTARVSDGGGIGNNRGEVTVSGSAVYSNTAPSGGGIWNGGTLKVTLSAVLRNTATGGPGSGGGIYKAGGTVTLDRSVVGDNAPDDCAPPGSAPGCAG</sequence>
<keyword evidence="3" id="KW-1185">Reference proteome</keyword>
<protein>
    <recommendedName>
        <fullName evidence="4">Outer membrane repeat protein</fullName>
    </recommendedName>
</protein>
<dbReference type="Proteomes" id="UP001550044">
    <property type="component" value="Unassembled WGS sequence"/>
</dbReference>
<evidence type="ECO:0008006" key="4">
    <source>
        <dbReference type="Google" id="ProtNLM"/>
    </source>
</evidence>
<evidence type="ECO:0000313" key="2">
    <source>
        <dbReference type="EMBL" id="MET8437762.1"/>
    </source>
</evidence>
<dbReference type="InterPro" id="IPR006311">
    <property type="entry name" value="TAT_signal"/>
</dbReference>
<dbReference type="EMBL" id="JBEXIP010000043">
    <property type="protein sequence ID" value="MET8437762.1"/>
    <property type="molecule type" value="Genomic_DNA"/>
</dbReference>
<comment type="caution">
    <text evidence="2">The sequence shown here is derived from an EMBL/GenBank/DDBJ whole genome shotgun (WGS) entry which is preliminary data.</text>
</comment>
<dbReference type="InterPro" id="IPR011050">
    <property type="entry name" value="Pectin_lyase_fold/virulence"/>
</dbReference>
<evidence type="ECO:0000313" key="3">
    <source>
        <dbReference type="Proteomes" id="UP001550044"/>
    </source>
</evidence>
<gene>
    <name evidence="2" type="ORF">ABZV61_34410</name>
</gene>
<name>A0ABV2UIT5_9ACTN</name>